<dbReference type="EMBL" id="JAHMHS010000040">
    <property type="protein sequence ID" value="KAK1725558.1"/>
    <property type="molecule type" value="Genomic_DNA"/>
</dbReference>
<feature type="compositionally biased region" description="Low complexity" evidence="2">
    <location>
        <begin position="218"/>
        <end position="228"/>
    </location>
</feature>
<reference evidence="3" key="1">
    <citation type="submission" date="2021-12" db="EMBL/GenBank/DDBJ databases">
        <title>Comparative genomics, transcriptomics and evolutionary studies reveal genomic signatures of adaptation to plant cell wall in hemibiotrophic fungi.</title>
        <authorList>
            <consortium name="DOE Joint Genome Institute"/>
            <person name="Baroncelli R."/>
            <person name="Diaz J.F."/>
            <person name="Benocci T."/>
            <person name="Peng M."/>
            <person name="Battaglia E."/>
            <person name="Haridas S."/>
            <person name="Andreopoulos W."/>
            <person name="Labutti K."/>
            <person name="Pangilinan J."/>
            <person name="Floch G.L."/>
            <person name="Makela M.R."/>
            <person name="Henrissat B."/>
            <person name="Grigoriev I.V."/>
            <person name="Crouch J.A."/>
            <person name="De Vries R.P."/>
            <person name="Sukno S.A."/>
            <person name="Thon M.R."/>
        </authorList>
    </citation>
    <scope>NUCLEOTIDE SEQUENCE</scope>
    <source>
        <strain evidence="3">CBS 112980</strain>
    </source>
</reference>
<dbReference type="RefSeq" id="XP_060365613.1">
    <property type="nucleotide sequence ID" value="XM_060515745.1"/>
</dbReference>
<protein>
    <submittedName>
        <fullName evidence="3">Uncharacterized protein</fullName>
    </submittedName>
</protein>
<proteinExistence type="predicted"/>
<keyword evidence="4" id="KW-1185">Reference proteome</keyword>
<evidence type="ECO:0000313" key="3">
    <source>
        <dbReference type="EMBL" id="KAK1725558.1"/>
    </source>
</evidence>
<evidence type="ECO:0000256" key="1">
    <source>
        <dbReference type="SAM" id="Coils"/>
    </source>
</evidence>
<feature type="coiled-coil region" evidence="1">
    <location>
        <begin position="82"/>
        <end position="144"/>
    </location>
</feature>
<feature type="compositionally biased region" description="Basic and acidic residues" evidence="2">
    <location>
        <begin position="182"/>
        <end position="204"/>
    </location>
</feature>
<dbReference type="Proteomes" id="UP001244207">
    <property type="component" value="Unassembled WGS sequence"/>
</dbReference>
<dbReference type="GeneID" id="85399643"/>
<name>A0AAD8UPW1_GLOAC</name>
<feature type="region of interest" description="Disordered" evidence="2">
    <location>
        <begin position="169"/>
        <end position="250"/>
    </location>
</feature>
<accession>A0AAD8UPW1</accession>
<sequence>MTMADPNATKPLTQADVERIIHAMLESNKLLTAASQPKNMQAVTAADLKDSEKKVLADVGNLIDAKRDHRLDEMLPPIKSAIAKMQSHLEAVDDAIREIEQQNLVDEKKSLEDDIRFQAVELRLMQANKDMENVKLQVSSFEKAVTAKRADNKEAIRDIKGDIRAGRFKQEALDEDQQNNRNDTRTIMDNNRSIKEKQDAHEKSQTAAMSELREKTVSSSKSSEGGKSADSITCALCAPTPKKGSSTRKK</sequence>
<evidence type="ECO:0000256" key="2">
    <source>
        <dbReference type="SAM" id="MobiDB-lite"/>
    </source>
</evidence>
<keyword evidence="1" id="KW-0175">Coiled coil</keyword>
<gene>
    <name evidence="3" type="ORF">BDZ83DRAFT_791920</name>
</gene>
<organism evidence="3 4">
    <name type="scientific">Glomerella acutata</name>
    <name type="common">Colletotrichum acutatum</name>
    <dbReference type="NCBI Taxonomy" id="27357"/>
    <lineage>
        <taxon>Eukaryota</taxon>
        <taxon>Fungi</taxon>
        <taxon>Dikarya</taxon>
        <taxon>Ascomycota</taxon>
        <taxon>Pezizomycotina</taxon>
        <taxon>Sordariomycetes</taxon>
        <taxon>Hypocreomycetidae</taxon>
        <taxon>Glomerellales</taxon>
        <taxon>Glomerellaceae</taxon>
        <taxon>Colletotrichum</taxon>
        <taxon>Colletotrichum acutatum species complex</taxon>
    </lineage>
</organism>
<dbReference type="AlphaFoldDB" id="A0AAD8UPW1"/>
<evidence type="ECO:0000313" key="4">
    <source>
        <dbReference type="Proteomes" id="UP001244207"/>
    </source>
</evidence>
<comment type="caution">
    <text evidence="3">The sequence shown here is derived from an EMBL/GenBank/DDBJ whole genome shotgun (WGS) entry which is preliminary data.</text>
</comment>